<dbReference type="Gene3D" id="3.40.50.150">
    <property type="entry name" value="Vaccinia Virus protein VP39"/>
    <property type="match status" value="2"/>
</dbReference>
<accession>A0A2G9UJX4</accession>
<dbReference type="PANTHER" id="PTHR22807:SF4">
    <property type="entry name" value="28S RRNA (CYTOSINE-C(5))-METHYLTRANSFERASE"/>
    <property type="match status" value="1"/>
</dbReference>
<name>A0A2G9UJX4_TELCI</name>
<feature type="binding site" evidence="5">
    <location>
        <position position="298"/>
    </location>
    <ligand>
        <name>S-adenosyl-L-methionine</name>
        <dbReference type="ChEBI" id="CHEBI:59789"/>
    </ligand>
</feature>
<dbReference type="InterPro" id="IPR049560">
    <property type="entry name" value="MeTrfase_RsmB-F_NOP2_cat"/>
</dbReference>
<evidence type="ECO:0000256" key="6">
    <source>
        <dbReference type="SAM" id="MobiDB-lite"/>
    </source>
</evidence>
<dbReference type="PROSITE" id="PS51686">
    <property type="entry name" value="SAM_MT_RSMB_NOP"/>
    <property type="match status" value="1"/>
</dbReference>
<sequence>MKKDAHRVIETQKQQAVDASKAEELIGNPEKQWDAFYSQHNNNFFKDRRWLLKEFPELDMKNYAEGSNVRVLEVGCGVGNTSFPLLEWDEHRRMSLYSCDYSDVAVKVLKEHEKYDKSRMCGFVWDITEEPPEDAPAKESLDFVVCIYVLSAIHPSKIRQAIDNLEKLLAEGGRGVAAIKEEGDSSESAVFIPRYARVNTLKWSVEEAVERLKYEDWRVLVDPHIEGLLIFPHSNDFHRYWLVEQRYIILQDKASCLPACLLAPPPGSHVFDTCAAPGMKTSHVSAILGGTGKIWAMDRSEDRVGTMTKILEECGVENASVFNGDFLKTDVNDKKFSMVTYAIVDPPCSGSGMVKRMDELTGGNAQPERLTKLRNLQAMILKHALKFPNLQRAVYSTCSIHEEENESVVDEVLLDTYVRQHFRLTPSVLPVWKHRGLDSYEFGKDCLRADPAKTLTNGFFVAVFERIPSEKNCERKSPKKKMHKKYDRNEVTVEVKKRKTDVAGSNDETETVHVDGGQKKKKYGTRRTVEEE</sequence>
<keyword evidence="4 5" id="KW-0694">RNA-binding</keyword>
<comment type="similarity">
    <text evidence="5">Belongs to the class I-like SAM-binding methyltransferase superfamily. RsmB/NOP family.</text>
</comment>
<keyword evidence="1 5" id="KW-0489">Methyltransferase</keyword>
<keyword evidence="3 5" id="KW-0949">S-adenosyl-L-methionine</keyword>
<evidence type="ECO:0000313" key="8">
    <source>
        <dbReference type="EMBL" id="PIO70527.1"/>
    </source>
</evidence>
<evidence type="ECO:0000256" key="5">
    <source>
        <dbReference type="PROSITE-ProRule" id="PRU01023"/>
    </source>
</evidence>
<feature type="binding site" evidence="5">
    <location>
        <position position="325"/>
    </location>
    <ligand>
        <name>S-adenosyl-L-methionine</name>
        <dbReference type="ChEBI" id="CHEBI:59789"/>
    </ligand>
</feature>
<feature type="active site" description="Nucleophile" evidence="5">
    <location>
        <position position="398"/>
    </location>
</feature>
<evidence type="ECO:0000256" key="4">
    <source>
        <dbReference type="ARBA" id="ARBA00022884"/>
    </source>
</evidence>
<evidence type="ECO:0000259" key="7">
    <source>
        <dbReference type="PROSITE" id="PS51686"/>
    </source>
</evidence>
<evidence type="ECO:0000256" key="3">
    <source>
        <dbReference type="ARBA" id="ARBA00022691"/>
    </source>
</evidence>
<proteinExistence type="inferred from homology"/>
<dbReference type="InterPro" id="IPR013217">
    <property type="entry name" value="Methyltransf_12"/>
</dbReference>
<dbReference type="EMBL" id="KZ346244">
    <property type="protein sequence ID" value="PIO70527.1"/>
    <property type="molecule type" value="Genomic_DNA"/>
</dbReference>
<dbReference type="GO" id="GO:0070475">
    <property type="term" value="P:rRNA base methylation"/>
    <property type="evidence" value="ECO:0007669"/>
    <property type="project" value="TreeGrafter"/>
</dbReference>
<evidence type="ECO:0000256" key="2">
    <source>
        <dbReference type="ARBA" id="ARBA00022679"/>
    </source>
</evidence>
<feature type="region of interest" description="Disordered" evidence="6">
    <location>
        <begin position="496"/>
        <end position="532"/>
    </location>
</feature>
<dbReference type="InterPro" id="IPR001678">
    <property type="entry name" value="MeTrfase_RsmB-F_NOP2_dom"/>
</dbReference>
<dbReference type="Pfam" id="PF01189">
    <property type="entry name" value="Methyltr_RsmB-F"/>
    <property type="match status" value="1"/>
</dbReference>
<feature type="binding site" evidence="5">
    <location>
        <position position="345"/>
    </location>
    <ligand>
        <name>S-adenosyl-L-methionine</name>
        <dbReference type="ChEBI" id="CHEBI:59789"/>
    </ligand>
</feature>
<dbReference type="CDD" id="cd02440">
    <property type="entry name" value="AdoMet_MTases"/>
    <property type="match status" value="2"/>
</dbReference>
<keyword evidence="2 5" id="KW-0808">Transferase</keyword>
<dbReference type="Proteomes" id="UP000230423">
    <property type="component" value="Unassembled WGS sequence"/>
</dbReference>
<dbReference type="Pfam" id="PF08242">
    <property type="entry name" value="Methyltransf_12"/>
    <property type="match status" value="1"/>
</dbReference>
<feature type="domain" description="SAM-dependent MTase RsmB/NOP-type" evidence="7">
    <location>
        <begin position="184"/>
        <end position="467"/>
    </location>
</feature>
<dbReference type="InterPro" id="IPR023267">
    <property type="entry name" value="RCMT"/>
</dbReference>
<dbReference type="PRINTS" id="PR02008">
    <property type="entry name" value="RCMTFAMILY"/>
</dbReference>
<comment type="caution">
    <text evidence="5">Lacks conserved residue(s) required for the propagation of feature annotation.</text>
</comment>
<dbReference type="Gene3D" id="3.30.70.1170">
    <property type="entry name" value="Sun protein, domain 3"/>
    <property type="match status" value="1"/>
</dbReference>
<dbReference type="GO" id="GO:0008173">
    <property type="term" value="F:RNA methyltransferase activity"/>
    <property type="evidence" value="ECO:0007669"/>
    <property type="project" value="InterPro"/>
</dbReference>
<dbReference type="GO" id="GO:0005730">
    <property type="term" value="C:nucleolus"/>
    <property type="evidence" value="ECO:0007669"/>
    <property type="project" value="TreeGrafter"/>
</dbReference>
<gene>
    <name evidence="8" type="ORF">TELCIR_07616</name>
</gene>
<dbReference type="InterPro" id="IPR029063">
    <property type="entry name" value="SAM-dependent_MTases_sf"/>
</dbReference>
<dbReference type="PANTHER" id="PTHR22807">
    <property type="entry name" value="NOP2 YEAST -RELATED NOL1/NOP2/FMU SUN DOMAIN-CONTAINING"/>
    <property type="match status" value="1"/>
</dbReference>
<evidence type="ECO:0000256" key="1">
    <source>
        <dbReference type="ARBA" id="ARBA00022603"/>
    </source>
</evidence>
<dbReference type="OrthoDB" id="417697at2759"/>
<dbReference type="AlphaFoldDB" id="A0A2G9UJX4"/>
<organism evidence="8 9">
    <name type="scientific">Teladorsagia circumcincta</name>
    <name type="common">Brown stomach worm</name>
    <name type="synonym">Ostertagia circumcincta</name>
    <dbReference type="NCBI Taxonomy" id="45464"/>
    <lineage>
        <taxon>Eukaryota</taxon>
        <taxon>Metazoa</taxon>
        <taxon>Ecdysozoa</taxon>
        <taxon>Nematoda</taxon>
        <taxon>Chromadorea</taxon>
        <taxon>Rhabditida</taxon>
        <taxon>Rhabditina</taxon>
        <taxon>Rhabditomorpha</taxon>
        <taxon>Strongyloidea</taxon>
        <taxon>Trichostrongylidae</taxon>
        <taxon>Teladorsagia</taxon>
    </lineage>
</organism>
<dbReference type="GO" id="GO:0003723">
    <property type="term" value="F:RNA binding"/>
    <property type="evidence" value="ECO:0007669"/>
    <property type="project" value="UniProtKB-UniRule"/>
</dbReference>
<protein>
    <submittedName>
        <fullName evidence="8">Methyltransferase domain protein</fullName>
    </submittedName>
</protein>
<keyword evidence="9" id="KW-1185">Reference proteome</keyword>
<dbReference type="SUPFAM" id="SSF53335">
    <property type="entry name" value="S-adenosyl-L-methionine-dependent methyltransferases"/>
    <property type="match status" value="2"/>
</dbReference>
<reference evidence="8 9" key="1">
    <citation type="submission" date="2015-09" db="EMBL/GenBank/DDBJ databases">
        <title>Draft genome of the parasitic nematode Teladorsagia circumcincta isolate WARC Sus (inbred).</title>
        <authorList>
            <person name="Mitreva M."/>
        </authorList>
    </citation>
    <scope>NUCLEOTIDE SEQUENCE [LARGE SCALE GENOMIC DNA]</scope>
    <source>
        <strain evidence="8 9">S</strain>
    </source>
</reference>
<evidence type="ECO:0000313" key="9">
    <source>
        <dbReference type="Proteomes" id="UP000230423"/>
    </source>
</evidence>